<dbReference type="FunFam" id="1.10.1200.10:FF:000005">
    <property type="entry name" value="Nonribosomal peptide synthetase 1"/>
    <property type="match status" value="1"/>
</dbReference>
<name>A0A2T0J9Q4_9ACTN</name>
<dbReference type="Proteomes" id="UP000239415">
    <property type="component" value="Unassembled WGS sequence"/>
</dbReference>
<dbReference type="GO" id="GO:0031177">
    <property type="term" value="F:phosphopantetheine binding"/>
    <property type="evidence" value="ECO:0007669"/>
    <property type="project" value="TreeGrafter"/>
</dbReference>
<dbReference type="GO" id="GO:0005829">
    <property type="term" value="C:cytosol"/>
    <property type="evidence" value="ECO:0007669"/>
    <property type="project" value="TreeGrafter"/>
</dbReference>
<feature type="domain" description="Carrier" evidence="4">
    <location>
        <begin position="362"/>
        <end position="436"/>
    </location>
</feature>
<dbReference type="PANTHER" id="PTHR45527:SF14">
    <property type="entry name" value="PLIPASTATIN SYNTHASE SUBUNIT B"/>
    <property type="match status" value="1"/>
</dbReference>
<dbReference type="InterPro" id="IPR009081">
    <property type="entry name" value="PP-bd_ACP"/>
</dbReference>
<dbReference type="Gene3D" id="3.30.300.30">
    <property type="match status" value="1"/>
</dbReference>
<sequence length="469" mass="49716">MADVSADRLFTRALSGAPDAVALTGDDGRTIDRGTLTGRAEELARDLRPGSVVAVCCTTEIEQTAAMLAVWRAGAACLLLDARHPRTRLQALVHEAGAATVLGAGLAPAPHPALAHDTAAVLRLAGTFVRLPERDLLDGLDRMRDSDLVTAGDRVLRMSSPAIDAGLWERVWPLAVGAHDVAVAPDRHADLDHVTGLIEDRRITVVQCEPSWLHRLAGQEWAGSLDSVRLVLCHGGPPRAGDVDRLRERAPGVTVLTGHGTSLADTYDEKPGPGATRPVVRGFSVDPSEVEQALAGHPAVASARVVVEADRLTAVLTPVPEKEVSPRELRAFLRRALPEQLIPEAFAPATATDEQATGPFVAPRDADEELLASIWAEVLRRSRVGVTDNFFDLGGDSVRAIQVAGRARAAGLDVRSEHLFAHQTVAELAIACDRLPAARGDGRDLAVVVDGSALDIVQRRFGASFGGQA</sequence>
<dbReference type="InterPro" id="IPR036736">
    <property type="entry name" value="ACP-like_sf"/>
</dbReference>
<dbReference type="SUPFAM" id="SSF47336">
    <property type="entry name" value="ACP-like"/>
    <property type="match status" value="1"/>
</dbReference>
<dbReference type="InterPro" id="IPR006162">
    <property type="entry name" value="Ppantetheine_attach_site"/>
</dbReference>
<dbReference type="GO" id="GO:0044550">
    <property type="term" value="P:secondary metabolite biosynthetic process"/>
    <property type="evidence" value="ECO:0007669"/>
    <property type="project" value="TreeGrafter"/>
</dbReference>
<protein>
    <submittedName>
        <fullName evidence="5">AMP-binding enzyme</fullName>
    </submittedName>
</protein>
<dbReference type="Pfam" id="PF13193">
    <property type="entry name" value="AMP-binding_C"/>
    <property type="match status" value="1"/>
</dbReference>
<evidence type="ECO:0000313" key="6">
    <source>
        <dbReference type="Proteomes" id="UP000239415"/>
    </source>
</evidence>
<dbReference type="InterPro" id="IPR045851">
    <property type="entry name" value="AMP-bd_C_sf"/>
</dbReference>
<dbReference type="Pfam" id="PF00550">
    <property type="entry name" value="PP-binding"/>
    <property type="match status" value="1"/>
</dbReference>
<dbReference type="Gene3D" id="3.40.50.980">
    <property type="match status" value="3"/>
</dbReference>
<evidence type="ECO:0000256" key="1">
    <source>
        <dbReference type="ARBA" id="ARBA00001957"/>
    </source>
</evidence>
<reference evidence="5 6" key="1">
    <citation type="submission" date="2018-03" db="EMBL/GenBank/DDBJ databases">
        <title>Genomic Encyclopedia of Archaeal and Bacterial Type Strains, Phase II (KMG-II): from individual species to whole genera.</title>
        <authorList>
            <person name="Goeker M."/>
        </authorList>
    </citation>
    <scope>NUCLEOTIDE SEQUENCE [LARGE SCALE GENOMIC DNA]</scope>
    <source>
        <strain evidence="5 6">DSM 43146</strain>
    </source>
</reference>
<keyword evidence="2" id="KW-0596">Phosphopantetheine</keyword>
<keyword evidence="3" id="KW-0597">Phosphoprotein</keyword>
<dbReference type="InterPro" id="IPR025110">
    <property type="entry name" value="AMP-bd_C"/>
</dbReference>
<comment type="caution">
    <text evidence="5">The sequence shown here is derived from an EMBL/GenBank/DDBJ whole genome shotgun (WGS) entry which is preliminary data.</text>
</comment>
<comment type="cofactor">
    <cofactor evidence="1">
        <name>pantetheine 4'-phosphate</name>
        <dbReference type="ChEBI" id="CHEBI:47942"/>
    </cofactor>
</comment>
<accession>A0A2T0J9Q4</accession>
<keyword evidence="6" id="KW-1185">Reference proteome</keyword>
<dbReference type="InterPro" id="IPR000873">
    <property type="entry name" value="AMP-dep_synth/lig_dom"/>
</dbReference>
<evidence type="ECO:0000256" key="3">
    <source>
        <dbReference type="ARBA" id="ARBA00022553"/>
    </source>
</evidence>
<dbReference type="EMBL" id="PVMZ01000048">
    <property type="protein sequence ID" value="PRX04385.1"/>
    <property type="molecule type" value="Genomic_DNA"/>
</dbReference>
<dbReference type="PROSITE" id="PS50075">
    <property type="entry name" value="CARRIER"/>
    <property type="match status" value="1"/>
</dbReference>
<dbReference type="Gene3D" id="1.10.1200.10">
    <property type="entry name" value="ACP-like"/>
    <property type="match status" value="1"/>
</dbReference>
<dbReference type="PANTHER" id="PTHR45527">
    <property type="entry name" value="NONRIBOSOMAL PEPTIDE SYNTHETASE"/>
    <property type="match status" value="1"/>
</dbReference>
<dbReference type="AlphaFoldDB" id="A0A2T0J9Q4"/>
<gene>
    <name evidence="5" type="ORF">CLV67_14819</name>
</gene>
<dbReference type="OrthoDB" id="4477213at2"/>
<evidence type="ECO:0000256" key="2">
    <source>
        <dbReference type="ARBA" id="ARBA00022450"/>
    </source>
</evidence>
<dbReference type="SUPFAM" id="SSF56801">
    <property type="entry name" value="Acetyl-CoA synthetase-like"/>
    <property type="match status" value="1"/>
</dbReference>
<dbReference type="Pfam" id="PF00501">
    <property type="entry name" value="AMP-binding"/>
    <property type="match status" value="2"/>
</dbReference>
<evidence type="ECO:0000259" key="4">
    <source>
        <dbReference type="PROSITE" id="PS50075"/>
    </source>
</evidence>
<evidence type="ECO:0000313" key="5">
    <source>
        <dbReference type="EMBL" id="PRX04385.1"/>
    </source>
</evidence>
<dbReference type="RefSeq" id="WP_106331166.1">
    <property type="nucleotide sequence ID" value="NZ_BOMO01000193.1"/>
</dbReference>
<proteinExistence type="predicted"/>
<dbReference type="PROSITE" id="PS00012">
    <property type="entry name" value="PHOSPHOPANTETHEINE"/>
    <property type="match status" value="1"/>
</dbReference>
<organism evidence="5 6">
    <name type="scientific">Actinoplanes italicus</name>
    <dbReference type="NCBI Taxonomy" id="113567"/>
    <lineage>
        <taxon>Bacteria</taxon>
        <taxon>Bacillati</taxon>
        <taxon>Actinomycetota</taxon>
        <taxon>Actinomycetes</taxon>
        <taxon>Micromonosporales</taxon>
        <taxon>Micromonosporaceae</taxon>
        <taxon>Actinoplanes</taxon>
    </lineage>
</organism>
<dbReference type="GO" id="GO:0043041">
    <property type="term" value="P:amino acid activation for nonribosomal peptide biosynthetic process"/>
    <property type="evidence" value="ECO:0007669"/>
    <property type="project" value="TreeGrafter"/>
</dbReference>